<protein>
    <recommendedName>
        <fullName evidence="2">Reverse transcriptase domain-containing protein</fullName>
    </recommendedName>
</protein>
<feature type="transmembrane region" description="Helical" evidence="1">
    <location>
        <begin position="646"/>
        <end position="668"/>
    </location>
</feature>
<dbReference type="Proteomes" id="UP000789390">
    <property type="component" value="Unassembled WGS sequence"/>
</dbReference>
<feature type="domain" description="Reverse transcriptase" evidence="2">
    <location>
        <begin position="479"/>
        <end position="744"/>
    </location>
</feature>
<gene>
    <name evidence="3" type="ORF">DGAL_LOCUS320</name>
</gene>
<accession>A0A8J2RL82</accession>
<dbReference type="Gene3D" id="3.60.10.10">
    <property type="entry name" value="Endonuclease/exonuclease/phosphatase"/>
    <property type="match status" value="1"/>
</dbReference>
<organism evidence="3 4">
    <name type="scientific">Daphnia galeata</name>
    <dbReference type="NCBI Taxonomy" id="27404"/>
    <lineage>
        <taxon>Eukaryota</taxon>
        <taxon>Metazoa</taxon>
        <taxon>Ecdysozoa</taxon>
        <taxon>Arthropoda</taxon>
        <taxon>Crustacea</taxon>
        <taxon>Branchiopoda</taxon>
        <taxon>Diplostraca</taxon>
        <taxon>Cladocera</taxon>
        <taxon>Anomopoda</taxon>
        <taxon>Daphniidae</taxon>
        <taxon>Daphnia</taxon>
    </lineage>
</organism>
<evidence type="ECO:0000256" key="1">
    <source>
        <dbReference type="SAM" id="Phobius"/>
    </source>
</evidence>
<comment type="caution">
    <text evidence="3">The sequence shown here is derived from an EMBL/GenBank/DDBJ whole genome shotgun (WGS) entry which is preliminary data.</text>
</comment>
<dbReference type="InterPro" id="IPR043502">
    <property type="entry name" value="DNA/RNA_pol_sf"/>
</dbReference>
<dbReference type="CDD" id="cd01650">
    <property type="entry name" value="RT_nLTR_like"/>
    <property type="match status" value="1"/>
</dbReference>
<dbReference type="GO" id="GO:0071897">
    <property type="term" value="P:DNA biosynthetic process"/>
    <property type="evidence" value="ECO:0007669"/>
    <property type="project" value="UniProtKB-ARBA"/>
</dbReference>
<evidence type="ECO:0000259" key="2">
    <source>
        <dbReference type="PROSITE" id="PS50878"/>
    </source>
</evidence>
<dbReference type="PANTHER" id="PTHR46670:SF3">
    <property type="entry name" value="ENDONUCLEASE_EXONUCLEASE_PHOSPHATASE DOMAIN-CONTAINING PROTEIN"/>
    <property type="match status" value="1"/>
</dbReference>
<dbReference type="InterPro" id="IPR000477">
    <property type="entry name" value="RT_dom"/>
</dbReference>
<dbReference type="Pfam" id="PF00078">
    <property type="entry name" value="RVT_1"/>
    <property type="match status" value="1"/>
</dbReference>
<keyword evidence="1" id="KW-0472">Membrane</keyword>
<dbReference type="InterPro" id="IPR036691">
    <property type="entry name" value="Endo/exonu/phosph_ase_sf"/>
</dbReference>
<dbReference type="EMBL" id="CAKKLH010000001">
    <property type="protein sequence ID" value="CAH0098272.1"/>
    <property type="molecule type" value="Genomic_DNA"/>
</dbReference>
<keyword evidence="1" id="KW-1133">Transmembrane helix</keyword>
<dbReference type="PANTHER" id="PTHR46670">
    <property type="entry name" value="ENDO/EXONUCLEASE/PHOSPHATASE DOMAIN-CONTAINING PROTEIN"/>
    <property type="match status" value="1"/>
</dbReference>
<proteinExistence type="predicted"/>
<dbReference type="AlphaFoldDB" id="A0A8J2RL82"/>
<dbReference type="SUPFAM" id="SSF56219">
    <property type="entry name" value="DNase I-like"/>
    <property type="match status" value="1"/>
</dbReference>
<dbReference type="SUPFAM" id="SSF56672">
    <property type="entry name" value="DNA/RNA polymerases"/>
    <property type="match status" value="1"/>
</dbReference>
<keyword evidence="4" id="KW-1185">Reference proteome</keyword>
<keyword evidence="1" id="KW-0812">Transmembrane</keyword>
<dbReference type="OrthoDB" id="6340572at2759"/>
<dbReference type="PROSITE" id="PS50878">
    <property type="entry name" value="RT_POL"/>
    <property type="match status" value="1"/>
</dbReference>
<reference evidence="3" key="1">
    <citation type="submission" date="2021-11" db="EMBL/GenBank/DDBJ databases">
        <authorList>
            <person name="Schell T."/>
        </authorList>
    </citation>
    <scope>NUCLEOTIDE SEQUENCE</scope>
    <source>
        <strain evidence="3">M5</strain>
    </source>
</reference>
<evidence type="ECO:0000313" key="4">
    <source>
        <dbReference type="Proteomes" id="UP000789390"/>
    </source>
</evidence>
<name>A0A8J2RL82_9CRUS</name>
<sequence length="744" mass="83572">MGFGNNPNKLCVNLATYHILRVCGLLRRPPTRRAKRKRKRRQTTMTRLGLANARSVNRKGTSVVEPIDSLHRDMLVITESWLTVGTGDQVIRESCPEGFDAVHRPRPTTGGGIALIYKNTIDVQRFGSLISEVITLREKLVVLGDFNIHVGKNPDRPGELFLDLIIFLGLVQLVQDPTRKSRLIDLLLTRERDGIVTNVTVSQRLSDHDAVQCNLSVPNPHRPFKTVTFRSIKTIDIDAFSADLLDLPLLRHPASTLDELVDQYDSGIRSVIDKHGPLRTKRIVLRQPAPWLTGAIRAARCELRHAERTWKATRLTIHEQMFEYRMERRNYLLERAKESYFNTKVQDCGSDQRSLYKIVNSLSGKSLIKALPKHSNPRELATDFAEFFRDKIANSRMELDAAAALLPDVGPPDEWDECFLSKHTESDRLSCFEALSTEAVKRIILSSPSTSCCLDPLPTSLLKRILPTLLTPLTSIVNLSLLSGRFPSAWKHALISPLLKKPSLDPNVLAHYRPIAFLPFVSKVIERATALQLNEHLSTYTVLSPYQFAYRAGHSIETLLLSVTNDLLLASDEGDASAILFLDLSAAFDTIDHDILLDRLERHCGITANALEWFSFYLKGRSHSMSVDGTQSSRTELIWGVAQGSVLGAILCIIYVNPLAAIALFFGIHMNQYSDDTQLRHRFPVPLQSTATDRLTACVSAILDWFLRNRVKTNVSKTELLFAWSSFRRSKPVLDPLLVGGVKV</sequence>
<evidence type="ECO:0000313" key="3">
    <source>
        <dbReference type="EMBL" id="CAH0098272.1"/>
    </source>
</evidence>